<reference evidence="4 5" key="1">
    <citation type="submission" date="2019-07" db="EMBL/GenBank/DDBJ databases">
        <authorList>
            <person name="Zhou L.-Y."/>
        </authorList>
    </citation>
    <scope>NUCLEOTIDE SEQUENCE [LARGE SCALE GENOMIC DNA]</scope>
    <source>
        <strain evidence="4 5">YIM 101269</strain>
    </source>
</reference>
<dbReference type="Proteomes" id="UP000317638">
    <property type="component" value="Unassembled WGS sequence"/>
</dbReference>
<keyword evidence="5" id="KW-1185">Reference proteome</keyword>
<dbReference type="GO" id="GO:0043590">
    <property type="term" value="C:bacterial nucleoid"/>
    <property type="evidence" value="ECO:0007669"/>
    <property type="project" value="UniProtKB-UniRule"/>
</dbReference>
<organism evidence="4 5">
    <name type="scientific">Tessaracoccus rhinocerotis</name>
    <dbReference type="NCBI Taxonomy" id="1689449"/>
    <lineage>
        <taxon>Bacteria</taxon>
        <taxon>Bacillati</taxon>
        <taxon>Actinomycetota</taxon>
        <taxon>Actinomycetes</taxon>
        <taxon>Propionibacteriales</taxon>
        <taxon>Propionibacteriaceae</taxon>
        <taxon>Tessaracoccus</taxon>
    </lineage>
</organism>
<evidence type="ECO:0000313" key="5">
    <source>
        <dbReference type="Proteomes" id="UP000317638"/>
    </source>
</evidence>
<feature type="region of interest" description="Disordered" evidence="3">
    <location>
        <begin position="86"/>
        <end position="111"/>
    </location>
</feature>
<dbReference type="PANTHER" id="PTHR33449">
    <property type="entry name" value="NUCLEOID-ASSOCIATED PROTEIN YBAB"/>
    <property type="match status" value="1"/>
</dbReference>
<evidence type="ECO:0000256" key="2">
    <source>
        <dbReference type="HAMAP-Rule" id="MF_00274"/>
    </source>
</evidence>
<keyword evidence="1 2" id="KW-0238">DNA-binding</keyword>
<dbReference type="GO" id="GO:0005829">
    <property type="term" value="C:cytosol"/>
    <property type="evidence" value="ECO:0007669"/>
    <property type="project" value="TreeGrafter"/>
</dbReference>
<proteinExistence type="inferred from homology"/>
<evidence type="ECO:0000313" key="4">
    <source>
        <dbReference type="EMBL" id="TRY16747.1"/>
    </source>
</evidence>
<accession>A0A553JW97</accession>
<sequence>MFEGLDMNALMEQAQKLQADMLKAQQEQAAKTFEGDAGGGLVKVTVSGSGELTDVQIKPEACDPDDTETLAALIIAAFRTAKEQADDAMKAGMPDMPQMPGMPGAPGGIGF</sequence>
<dbReference type="EMBL" id="VKKG01000007">
    <property type="protein sequence ID" value="TRY16747.1"/>
    <property type="molecule type" value="Genomic_DNA"/>
</dbReference>
<feature type="compositionally biased region" description="Low complexity" evidence="3">
    <location>
        <begin position="92"/>
        <end position="102"/>
    </location>
</feature>
<dbReference type="OrthoDB" id="9809370at2"/>
<keyword evidence="2" id="KW-0963">Cytoplasm</keyword>
<dbReference type="NCBIfam" id="TIGR00103">
    <property type="entry name" value="DNA_YbaB_EbfC"/>
    <property type="match status" value="1"/>
</dbReference>
<dbReference type="AlphaFoldDB" id="A0A553JW97"/>
<evidence type="ECO:0000256" key="3">
    <source>
        <dbReference type="SAM" id="MobiDB-lite"/>
    </source>
</evidence>
<comment type="subcellular location">
    <subcellularLocation>
        <location evidence="2">Cytoplasm</location>
        <location evidence="2">Nucleoid</location>
    </subcellularLocation>
</comment>
<dbReference type="HAMAP" id="MF_00274">
    <property type="entry name" value="DNA_YbaB_EbfC"/>
    <property type="match status" value="1"/>
</dbReference>
<dbReference type="Pfam" id="PF02575">
    <property type="entry name" value="YbaB_DNA_bd"/>
    <property type="match status" value="1"/>
</dbReference>
<dbReference type="GO" id="GO:0003677">
    <property type="term" value="F:DNA binding"/>
    <property type="evidence" value="ECO:0007669"/>
    <property type="project" value="UniProtKB-UniRule"/>
</dbReference>
<dbReference type="Gene3D" id="3.30.1310.10">
    <property type="entry name" value="Nucleoid-associated protein YbaB-like domain"/>
    <property type="match status" value="1"/>
</dbReference>
<name>A0A553JW97_9ACTN</name>
<dbReference type="PIRSF" id="PIRSF004555">
    <property type="entry name" value="UCP004555"/>
    <property type="match status" value="1"/>
</dbReference>
<comment type="function">
    <text evidence="2">Binds to DNA and alters its conformation. May be involved in regulation of gene expression, nucleoid organization and DNA protection.</text>
</comment>
<comment type="similarity">
    <text evidence="2">Belongs to the YbaB/EbfC family.</text>
</comment>
<dbReference type="RefSeq" id="WP_143939361.1">
    <property type="nucleotide sequence ID" value="NZ_VKKG01000007.1"/>
</dbReference>
<protein>
    <recommendedName>
        <fullName evidence="2">Nucleoid-associated protein FOJ82_15295</fullName>
    </recommendedName>
</protein>
<dbReference type="PANTHER" id="PTHR33449:SF1">
    <property type="entry name" value="NUCLEOID-ASSOCIATED PROTEIN YBAB"/>
    <property type="match status" value="1"/>
</dbReference>
<evidence type="ECO:0000256" key="1">
    <source>
        <dbReference type="ARBA" id="ARBA00023125"/>
    </source>
</evidence>
<comment type="subunit">
    <text evidence="2">Homodimer.</text>
</comment>
<dbReference type="SUPFAM" id="SSF82607">
    <property type="entry name" value="YbaB-like"/>
    <property type="match status" value="1"/>
</dbReference>
<dbReference type="InterPro" id="IPR004401">
    <property type="entry name" value="YbaB/EbfC"/>
</dbReference>
<gene>
    <name evidence="4" type="ORF">FOJ82_15295</name>
</gene>
<comment type="caution">
    <text evidence="4">The sequence shown here is derived from an EMBL/GenBank/DDBJ whole genome shotgun (WGS) entry which is preliminary data.</text>
</comment>
<dbReference type="InterPro" id="IPR036894">
    <property type="entry name" value="YbaB-like_sf"/>
</dbReference>